<feature type="binding site" evidence="1">
    <location>
        <position position="85"/>
    </location>
    <ligand>
        <name>Ni(2+)</name>
        <dbReference type="ChEBI" id="CHEBI:49786"/>
    </ligand>
</feature>
<feature type="binding site" evidence="1">
    <location>
        <position position="152"/>
    </location>
    <ligand>
        <name>Ni(2+)</name>
        <dbReference type="ChEBI" id="CHEBI:49786"/>
    </ligand>
</feature>
<dbReference type="AlphaFoldDB" id="A0A3D4S4U2"/>
<dbReference type="PANTHER" id="PTHR40068:SF1">
    <property type="entry name" value="TRANSCRIPTION REPRESSOR NIAR-RELATED"/>
    <property type="match status" value="1"/>
</dbReference>
<dbReference type="SUPFAM" id="SSF75500">
    <property type="entry name" value="Putative transcriptional regulator TM1602, C-terminal domain"/>
    <property type="match status" value="1"/>
</dbReference>
<dbReference type="GO" id="GO:0046872">
    <property type="term" value="F:metal ion binding"/>
    <property type="evidence" value="ECO:0007669"/>
    <property type="project" value="UniProtKB-KW"/>
</dbReference>
<feature type="domain" description="Helix-turn-helix type 11" evidence="3">
    <location>
        <begin position="14"/>
        <end position="66"/>
    </location>
</feature>
<comment type="caution">
    <text evidence="4">The sequence shown here is derived from an EMBL/GenBank/DDBJ whole genome shotgun (WGS) entry which is preliminary data.</text>
</comment>
<dbReference type="Pfam" id="PF02829">
    <property type="entry name" value="3H"/>
    <property type="match status" value="1"/>
</dbReference>
<dbReference type="Gene3D" id="1.10.10.10">
    <property type="entry name" value="Winged helix-like DNA-binding domain superfamily/Winged helix DNA-binding domain"/>
    <property type="match status" value="1"/>
</dbReference>
<feature type="binding site" evidence="1">
    <location>
        <position position="154"/>
    </location>
    <ligand>
        <name>Ni(2+)</name>
        <dbReference type="ChEBI" id="CHEBI:49786"/>
    </ligand>
</feature>
<dbReference type="InterPro" id="IPR036390">
    <property type="entry name" value="WH_DNA-bd_sf"/>
</dbReference>
<dbReference type="InterPro" id="IPR026043">
    <property type="entry name" value="NadR"/>
</dbReference>
<sequence length="182" mass="20472">MRRKILKKMGIVERRHFILSVLQKSIEPITARELAKKTGVSRQVIVNDISWIRANGIDIVATACGYVLKSQFINDGKIFSITCKHSLADCEKELQLIVDNGGVVKDVEIDHPVYGVIKGELNIKNRLDVQQFLNELKEKDGHLLSEVTDGVHCHNLIVDDQNHFNKIVQELSSAGLLYEGDN</sequence>
<reference evidence="4 5" key="1">
    <citation type="journal article" date="2018" name="Nat. Biotechnol.">
        <title>A standardized bacterial taxonomy based on genome phylogeny substantially revises the tree of life.</title>
        <authorList>
            <person name="Parks D.H."/>
            <person name="Chuvochina M."/>
            <person name="Waite D.W."/>
            <person name="Rinke C."/>
            <person name="Skarshewski A."/>
            <person name="Chaumeil P.A."/>
            <person name="Hugenholtz P."/>
        </authorList>
    </citation>
    <scope>NUCLEOTIDE SEQUENCE [LARGE SCALE GENOMIC DNA]</scope>
    <source>
        <strain evidence="4">UBA11306</strain>
    </source>
</reference>
<dbReference type="InterPro" id="IPR004173">
    <property type="entry name" value="3H_domain"/>
</dbReference>
<feature type="binding site" evidence="1">
    <location>
        <position position="93"/>
    </location>
    <ligand>
        <name>Ni(2+)</name>
        <dbReference type="ChEBI" id="CHEBI:49786"/>
    </ligand>
</feature>
<dbReference type="InterPro" id="IPR035922">
    <property type="entry name" value="3H_dom_sf"/>
</dbReference>
<evidence type="ECO:0000313" key="5">
    <source>
        <dbReference type="Proteomes" id="UP000262195"/>
    </source>
</evidence>
<accession>A0A3D4S4U2</accession>
<dbReference type="SUPFAM" id="SSF46785">
    <property type="entry name" value="Winged helix' DNA-binding domain"/>
    <property type="match status" value="1"/>
</dbReference>
<dbReference type="PIRSF" id="PIRSF037847">
    <property type="entry name" value="NiaR"/>
    <property type="match status" value="1"/>
</dbReference>
<keyword evidence="1" id="KW-0533">Nickel</keyword>
<dbReference type="STRING" id="1121105.GCA_000421665_01185"/>
<protein>
    <submittedName>
        <fullName evidence="4">Transcription repressor NadR</fullName>
    </submittedName>
</protein>
<evidence type="ECO:0000259" key="2">
    <source>
        <dbReference type="Pfam" id="PF02829"/>
    </source>
</evidence>
<gene>
    <name evidence="4" type="ORF">DIW15_03840</name>
</gene>
<dbReference type="EMBL" id="DQHO01000024">
    <property type="protein sequence ID" value="HCS93827.1"/>
    <property type="molecule type" value="Genomic_DNA"/>
</dbReference>
<evidence type="ECO:0000259" key="3">
    <source>
        <dbReference type="Pfam" id="PF08279"/>
    </source>
</evidence>
<dbReference type="Pfam" id="PF08279">
    <property type="entry name" value="HTH_11"/>
    <property type="match status" value="1"/>
</dbReference>
<evidence type="ECO:0000256" key="1">
    <source>
        <dbReference type="PIRSR" id="PIRSR037847-1"/>
    </source>
</evidence>
<proteinExistence type="predicted"/>
<dbReference type="Gene3D" id="3.30.1340.20">
    <property type="entry name" value="3H domain"/>
    <property type="match status" value="1"/>
</dbReference>
<dbReference type="InterPro" id="IPR013196">
    <property type="entry name" value="HTH_11"/>
</dbReference>
<feature type="domain" description="3H" evidence="2">
    <location>
        <begin position="81"/>
        <end position="177"/>
    </location>
</feature>
<organism evidence="4 5">
    <name type="scientific">Bavariicoccus seileri</name>
    <dbReference type="NCBI Taxonomy" id="549685"/>
    <lineage>
        <taxon>Bacteria</taxon>
        <taxon>Bacillati</taxon>
        <taxon>Bacillota</taxon>
        <taxon>Bacilli</taxon>
        <taxon>Lactobacillales</taxon>
        <taxon>Enterococcaceae</taxon>
        <taxon>Bavariicoccus</taxon>
    </lineage>
</organism>
<dbReference type="Proteomes" id="UP000262195">
    <property type="component" value="Unassembled WGS sequence"/>
</dbReference>
<evidence type="ECO:0000313" key="4">
    <source>
        <dbReference type="EMBL" id="HCS93827.1"/>
    </source>
</evidence>
<dbReference type="PANTHER" id="PTHR40068">
    <property type="entry name" value="TRANSCRIPTION REPRESSOR NIAR-RELATED"/>
    <property type="match status" value="1"/>
</dbReference>
<keyword evidence="1" id="KW-0479">Metal-binding</keyword>
<name>A0A3D4S4U2_9ENTE</name>
<dbReference type="InterPro" id="IPR036388">
    <property type="entry name" value="WH-like_DNA-bd_sf"/>
</dbReference>